<feature type="transmembrane region" description="Helical" evidence="10">
    <location>
        <begin position="203"/>
        <end position="227"/>
    </location>
</feature>
<keyword evidence="13" id="KW-1185">Reference proteome</keyword>
<dbReference type="Proteomes" id="UP000794436">
    <property type="component" value="Unassembled WGS sequence"/>
</dbReference>
<feature type="transmembrane region" description="Helical" evidence="10">
    <location>
        <begin position="104"/>
        <end position="127"/>
    </location>
</feature>
<proteinExistence type="inferred from homology"/>
<dbReference type="InterPro" id="IPR002547">
    <property type="entry name" value="tRNA-bd_dom"/>
</dbReference>
<dbReference type="OrthoDB" id="19141at2759"/>
<evidence type="ECO:0000259" key="11">
    <source>
        <dbReference type="PROSITE" id="PS50886"/>
    </source>
</evidence>
<evidence type="ECO:0000256" key="3">
    <source>
        <dbReference type="ARBA" id="ARBA00022555"/>
    </source>
</evidence>
<comment type="caution">
    <text evidence="12">The sequence shown here is derived from an EMBL/GenBank/DDBJ whole genome shotgun (WGS) entry which is preliminary data.</text>
</comment>
<feature type="compositionally biased region" description="Basic and acidic residues" evidence="9">
    <location>
        <begin position="300"/>
        <end position="316"/>
    </location>
</feature>
<organism evidence="12 13">
    <name type="scientific">Pythium oligandrum</name>
    <name type="common">Mycoparasitic fungus</name>
    <dbReference type="NCBI Taxonomy" id="41045"/>
    <lineage>
        <taxon>Eukaryota</taxon>
        <taxon>Sar</taxon>
        <taxon>Stramenopiles</taxon>
        <taxon>Oomycota</taxon>
        <taxon>Peronosporomycetes</taxon>
        <taxon>Pythiales</taxon>
        <taxon>Pythiaceae</taxon>
        <taxon>Pythium</taxon>
    </lineage>
</organism>
<gene>
    <name evidence="12" type="ORF">Poli38472_000378</name>
</gene>
<comment type="similarity">
    <text evidence="2">Belongs to the YIP1 family.</text>
</comment>
<dbReference type="GO" id="GO:0000049">
    <property type="term" value="F:tRNA binding"/>
    <property type="evidence" value="ECO:0007669"/>
    <property type="project" value="UniProtKB-UniRule"/>
</dbReference>
<feature type="domain" description="TRNA-binding" evidence="11">
    <location>
        <begin position="323"/>
        <end position="429"/>
    </location>
</feature>
<comment type="subcellular location">
    <subcellularLocation>
        <location evidence="1">Membrane</location>
        <topology evidence="1">Multi-pass membrane protein</topology>
    </subcellularLocation>
</comment>
<feature type="transmembrane region" description="Helical" evidence="10">
    <location>
        <begin position="133"/>
        <end position="157"/>
    </location>
</feature>
<evidence type="ECO:0000256" key="2">
    <source>
        <dbReference type="ARBA" id="ARBA00010596"/>
    </source>
</evidence>
<feature type="compositionally biased region" description="Low complexity" evidence="9">
    <location>
        <begin position="288"/>
        <end position="299"/>
    </location>
</feature>
<evidence type="ECO:0000313" key="12">
    <source>
        <dbReference type="EMBL" id="TMW60336.1"/>
    </source>
</evidence>
<sequence>MMQEEASPKTLPSPRATVPDVAFVTGSISLPSAEENTLDEPVSATILRDVRLVAGKLKVVLLPKNTSEETLKALRDWDLWGPLMLCLTLSIMLSLTAPASQSAMVFTGVFVVVWAGAAVVTINAQLLGSTISFFQSVCVLGYCIFPLNIATMLLLVLKVIIHHVAIRLLIVAIGFVWSTRASVVFMSKMVPPKRKALTVYPVLLFYLFISWMVLIQIRFLCDTYFLINEKALFRPHIPVVEAICHQEDVTKMSGSASEQLDKLIRDIETDLGIDANAPLPSDKKPVKKAAAAKEAGAEGAKPKKEKGPKPVKKAAEADADQPEITKLDIRVGKIVKVWKHETADKLYCEEIDVGEDEPRQIASGLVYHYSLEEMQDHRILVLCNLKARNLVGFKSHGMVMCAATPLEDGKEKVKFVEPPADAKIGERIVFDGLTGEPFTPAQVEKKKVLVNIGEDMKTDENGVATWKGHVFQTSAGPCTAPGVPNAVIR</sequence>
<evidence type="ECO:0000256" key="9">
    <source>
        <dbReference type="SAM" id="MobiDB-lite"/>
    </source>
</evidence>
<dbReference type="CDD" id="cd02799">
    <property type="entry name" value="tRNA_bind_EMAP-II_like"/>
    <property type="match status" value="1"/>
</dbReference>
<accession>A0A8K1CBM3</accession>
<keyword evidence="3 8" id="KW-0820">tRNA-binding</keyword>
<dbReference type="AlphaFoldDB" id="A0A8K1CBM3"/>
<dbReference type="PROSITE" id="PS50886">
    <property type="entry name" value="TRBD"/>
    <property type="match status" value="1"/>
</dbReference>
<dbReference type="InterPro" id="IPR006977">
    <property type="entry name" value="Yip1_dom"/>
</dbReference>
<evidence type="ECO:0000256" key="10">
    <source>
        <dbReference type="SAM" id="Phobius"/>
    </source>
</evidence>
<dbReference type="Pfam" id="PF01588">
    <property type="entry name" value="tRNA_bind"/>
    <property type="match status" value="1"/>
</dbReference>
<dbReference type="FunFam" id="2.40.50.140:FF:000225">
    <property type="entry name" value="tyrosine--tRNA ligase, cytoplasmic"/>
    <property type="match status" value="1"/>
</dbReference>
<reference evidence="12" key="1">
    <citation type="submission" date="2019-03" db="EMBL/GenBank/DDBJ databases">
        <title>Long read genome sequence of the mycoparasitic Pythium oligandrum ATCC 38472 isolated from sugarbeet rhizosphere.</title>
        <authorList>
            <person name="Gaulin E."/>
        </authorList>
    </citation>
    <scope>NUCLEOTIDE SEQUENCE</scope>
    <source>
        <strain evidence="12">ATCC 38472_TT</strain>
    </source>
</reference>
<evidence type="ECO:0000256" key="5">
    <source>
        <dbReference type="ARBA" id="ARBA00022884"/>
    </source>
</evidence>
<dbReference type="InterPro" id="IPR051270">
    <property type="entry name" value="Tyrosine-tRNA_ligase_regulator"/>
</dbReference>
<dbReference type="EMBL" id="SPLM01000108">
    <property type="protein sequence ID" value="TMW60336.1"/>
    <property type="molecule type" value="Genomic_DNA"/>
</dbReference>
<dbReference type="SUPFAM" id="SSF50249">
    <property type="entry name" value="Nucleic acid-binding proteins"/>
    <property type="match status" value="1"/>
</dbReference>
<evidence type="ECO:0000256" key="7">
    <source>
        <dbReference type="ARBA" id="ARBA00023136"/>
    </source>
</evidence>
<dbReference type="Gene3D" id="2.40.50.140">
    <property type="entry name" value="Nucleic acid-binding proteins"/>
    <property type="match status" value="1"/>
</dbReference>
<evidence type="ECO:0000313" key="13">
    <source>
        <dbReference type="Proteomes" id="UP000794436"/>
    </source>
</evidence>
<feature type="transmembrane region" description="Helical" evidence="10">
    <location>
        <begin position="79"/>
        <end position="97"/>
    </location>
</feature>
<dbReference type="GO" id="GO:0016020">
    <property type="term" value="C:membrane"/>
    <property type="evidence" value="ECO:0007669"/>
    <property type="project" value="UniProtKB-SubCell"/>
</dbReference>
<keyword evidence="4 10" id="KW-0812">Transmembrane</keyword>
<protein>
    <recommendedName>
        <fullName evidence="11">tRNA-binding domain-containing protein</fullName>
    </recommendedName>
</protein>
<feature type="transmembrane region" description="Helical" evidence="10">
    <location>
        <begin position="164"/>
        <end position="183"/>
    </location>
</feature>
<keyword evidence="6 10" id="KW-1133">Transmembrane helix</keyword>
<keyword evidence="5 8" id="KW-0694">RNA-binding</keyword>
<evidence type="ECO:0000256" key="4">
    <source>
        <dbReference type="ARBA" id="ARBA00022692"/>
    </source>
</evidence>
<feature type="region of interest" description="Disordered" evidence="9">
    <location>
        <begin position="275"/>
        <end position="319"/>
    </location>
</feature>
<keyword evidence="7 10" id="KW-0472">Membrane</keyword>
<evidence type="ECO:0000256" key="8">
    <source>
        <dbReference type="PROSITE-ProRule" id="PRU00209"/>
    </source>
</evidence>
<dbReference type="PANTHER" id="PTHR11586:SF33">
    <property type="entry name" value="AMINOACYL TRNA SYNTHASE COMPLEX-INTERACTING MULTIFUNCTIONAL PROTEIN 1"/>
    <property type="match status" value="1"/>
</dbReference>
<dbReference type="Pfam" id="PF04893">
    <property type="entry name" value="Yip1"/>
    <property type="match status" value="1"/>
</dbReference>
<dbReference type="PANTHER" id="PTHR11586">
    <property type="entry name" value="TRNA-AMINOACYLATION COFACTOR ARC1 FAMILY MEMBER"/>
    <property type="match status" value="1"/>
</dbReference>
<name>A0A8K1CBM3_PYTOL</name>
<dbReference type="InterPro" id="IPR012340">
    <property type="entry name" value="NA-bd_OB-fold"/>
</dbReference>
<evidence type="ECO:0000256" key="1">
    <source>
        <dbReference type="ARBA" id="ARBA00004141"/>
    </source>
</evidence>
<evidence type="ECO:0000256" key="6">
    <source>
        <dbReference type="ARBA" id="ARBA00022989"/>
    </source>
</evidence>